<accession>A0A109N207</accession>
<proteinExistence type="predicted"/>
<feature type="transmembrane region" description="Helical" evidence="1">
    <location>
        <begin position="129"/>
        <end position="157"/>
    </location>
</feature>
<keyword evidence="1" id="KW-0812">Transmembrane</keyword>
<evidence type="ECO:0008006" key="4">
    <source>
        <dbReference type="Google" id="ProtNLM"/>
    </source>
</evidence>
<dbReference type="PANTHER" id="PTHR39165:SF1">
    <property type="entry name" value="DUF456 DOMAIN-CONTAINING PROTEIN"/>
    <property type="match status" value="1"/>
</dbReference>
<feature type="transmembrane region" description="Helical" evidence="1">
    <location>
        <begin position="6"/>
        <end position="37"/>
    </location>
</feature>
<organism evidence="2 3">
    <name type="scientific">Peribacillus simplex</name>
    <dbReference type="NCBI Taxonomy" id="1478"/>
    <lineage>
        <taxon>Bacteria</taxon>
        <taxon>Bacillati</taxon>
        <taxon>Bacillota</taxon>
        <taxon>Bacilli</taxon>
        <taxon>Bacillales</taxon>
        <taxon>Bacillaceae</taxon>
        <taxon>Peribacillus</taxon>
    </lineage>
</organism>
<keyword evidence="3" id="KW-1185">Reference proteome</keyword>
<sequence>MDTLFWIIIVLMFIMGFVGLIFPIIPSVLFIFGGIVLYGLFYSFAPFGWFFWTVQILFVILLFAADYIANMVGVKKYGGTKAGIWGSTIGLLVGPFVIPFLGILIGPFIGAFLAEILVHRKDPVTASKIGLGSVVGFISSVITKGIIQLLMIGYFLFVVFS</sequence>
<evidence type="ECO:0000313" key="3">
    <source>
        <dbReference type="Proteomes" id="UP000064189"/>
    </source>
</evidence>
<dbReference type="Pfam" id="PF04306">
    <property type="entry name" value="DUF456"/>
    <property type="match status" value="1"/>
</dbReference>
<dbReference type="InterPro" id="IPR007403">
    <property type="entry name" value="DUF456"/>
</dbReference>
<reference evidence="2 3" key="1">
    <citation type="submission" date="2015-11" db="EMBL/GenBank/DDBJ databases">
        <title>Genome Sequence of Bacillus simplex strain VanAntwerpen2.</title>
        <authorList>
            <person name="Couger M.B."/>
        </authorList>
    </citation>
    <scope>NUCLEOTIDE SEQUENCE [LARGE SCALE GENOMIC DNA]</scope>
    <source>
        <strain evidence="2 3">VanAntwerpen02</strain>
    </source>
</reference>
<dbReference type="PANTHER" id="PTHR39165">
    <property type="entry name" value="IG HYPOTHETICAL 17883"/>
    <property type="match status" value="1"/>
</dbReference>
<dbReference type="EMBL" id="LNNH01000010">
    <property type="protein sequence ID" value="KWW22026.1"/>
    <property type="molecule type" value="Genomic_DNA"/>
</dbReference>
<name>A0A109N207_9BACI</name>
<feature type="transmembrane region" description="Helical" evidence="1">
    <location>
        <begin position="49"/>
        <end position="69"/>
    </location>
</feature>
<evidence type="ECO:0000256" key="1">
    <source>
        <dbReference type="SAM" id="Phobius"/>
    </source>
</evidence>
<gene>
    <name evidence="2" type="ORF">AS888_03795</name>
</gene>
<protein>
    <recommendedName>
        <fullName evidence="4">DUF456 domain-containing protein</fullName>
    </recommendedName>
</protein>
<evidence type="ECO:0000313" key="2">
    <source>
        <dbReference type="EMBL" id="KWW22026.1"/>
    </source>
</evidence>
<keyword evidence="1" id="KW-0472">Membrane</keyword>
<feature type="transmembrane region" description="Helical" evidence="1">
    <location>
        <begin position="89"/>
        <end position="117"/>
    </location>
</feature>
<keyword evidence="1" id="KW-1133">Transmembrane helix</keyword>
<comment type="caution">
    <text evidence="2">The sequence shown here is derived from an EMBL/GenBank/DDBJ whole genome shotgun (WGS) entry which is preliminary data.</text>
</comment>
<dbReference type="RefSeq" id="WP_061141025.1">
    <property type="nucleotide sequence ID" value="NZ_LNNH01000010.1"/>
</dbReference>
<dbReference type="Proteomes" id="UP000064189">
    <property type="component" value="Unassembled WGS sequence"/>
</dbReference>
<dbReference type="AlphaFoldDB" id="A0A109N207"/>